<dbReference type="GeneID" id="39501611"/>
<sequence>MPYPVDQLAALAKANVGLMLKLAEVARKGGEESLEVGNRAAGRFAEEARASIAGATDKTSDAGAVSPAGPRALFEDMATVREHMIAGTRSAFEEWQQAWQAVASAPTAPGALDAFAAIVGPWFGQKSPGDGEKQATSDK</sequence>
<evidence type="ECO:0000313" key="1">
    <source>
        <dbReference type="EMBL" id="KEQ54716.1"/>
    </source>
</evidence>
<accession>A0A081RHP3</accession>
<dbReference type="OrthoDB" id="7477053at2"/>
<evidence type="ECO:0008006" key="3">
    <source>
        <dbReference type="Google" id="ProtNLM"/>
    </source>
</evidence>
<dbReference type="AlphaFoldDB" id="A0A081RHP3"/>
<gene>
    <name evidence="1" type="ORF">BV95_00945</name>
</gene>
<dbReference type="RefSeq" id="WP_017501314.1">
    <property type="nucleotide sequence ID" value="NZ_JFHR01000007.1"/>
</dbReference>
<evidence type="ECO:0000313" key="2">
    <source>
        <dbReference type="Proteomes" id="UP000028411"/>
    </source>
</evidence>
<protein>
    <recommendedName>
        <fullName evidence="3">Phasin domain-containing protein</fullName>
    </recommendedName>
</protein>
<name>A0A081RHP3_SPHCR</name>
<organism evidence="1 2">
    <name type="scientific">Sphingobium chlorophenolicum</name>
    <dbReference type="NCBI Taxonomy" id="46429"/>
    <lineage>
        <taxon>Bacteria</taxon>
        <taxon>Pseudomonadati</taxon>
        <taxon>Pseudomonadota</taxon>
        <taxon>Alphaproteobacteria</taxon>
        <taxon>Sphingomonadales</taxon>
        <taxon>Sphingomonadaceae</taxon>
        <taxon>Sphingobium</taxon>
    </lineage>
</organism>
<proteinExistence type="predicted"/>
<comment type="caution">
    <text evidence="1">The sequence shown here is derived from an EMBL/GenBank/DDBJ whole genome shotgun (WGS) entry which is preliminary data.</text>
</comment>
<dbReference type="Proteomes" id="UP000028411">
    <property type="component" value="Unassembled WGS sequence"/>
</dbReference>
<dbReference type="eggNOG" id="ENOG50315P2">
    <property type="taxonomic scope" value="Bacteria"/>
</dbReference>
<dbReference type="EMBL" id="JFHR01000007">
    <property type="protein sequence ID" value="KEQ54716.1"/>
    <property type="molecule type" value="Genomic_DNA"/>
</dbReference>
<reference evidence="1 2" key="1">
    <citation type="submission" date="2014-02" db="EMBL/GenBank/DDBJ databases">
        <title>Whole genome sequence of Sphingobium chlorophenolicum NBRC 16172.</title>
        <authorList>
            <person name="Gan H.M."/>
            <person name="Gan H.Y."/>
            <person name="Chew T.H."/>
            <person name="Savka M.A."/>
        </authorList>
    </citation>
    <scope>NUCLEOTIDE SEQUENCE [LARGE SCALE GENOMIC DNA]</scope>
    <source>
        <strain evidence="1 2">NBRC 16172</strain>
    </source>
</reference>
<dbReference type="PATRIC" id="fig|46429.4.peg.910"/>